<reference evidence="1 2" key="1">
    <citation type="journal article" date="2020" name="ISME J.">
        <title>Uncovering the hidden diversity of litter-decomposition mechanisms in mushroom-forming fungi.</title>
        <authorList>
            <person name="Floudas D."/>
            <person name="Bentzer J."/>
            <person name="Ahren D."/>
            <person name="Johansson T."/>
            <person name="Persson P."/>
            <person name="Tunlid A."/>
        </authorList>
    </citation>
    <scope>NUCLEOTIDE SEQUENCE [LARGE SCALE GENOMIC DNA]</scope>
    <source>
        <strain evidence="1 2">CBS 406.79</strain>
    </source>
</reference>
<comment type="caution">
    <text evidence="1">The sequence shown here is derived from an EMBL/GenBank/DDBJ whole genome shotgun (WGS) entry which is preliminary data.</text>
</comment>
<dbReference type="Gene3D" id="1.20.1280.50">
    <property type="match status" value="1"/>
</dbReference>
<proteinExistence type="predicted"/>
<evidence type="ECO:0000313" key="2">
    <source>
        <dbReference type="Proteomes" id="UP000518752"/>
    </source>
</evidence>
<protein>
    <recommendedName>
        <fullName evidence="3">F-box domain-containing protein</fullName>
    </recommendedName>
</protein>
<dbReference type="Proteomes" id="UP000518752">
    <property type="component" value="Unassembled WGS sequence"/>
</dbReference>
<organism evidence="1 2">
    <name type="scientific">Collybiopsis confluens</name>
    <dbReference type="NCBI Taxonomy" id="2823264"/>
    <lineage>
        <taxon>Eukaryota</taxon>
        <taxon>Fungi</taxon>
        <taxon>Dikarya</taxon>
        <taxon>Basidiomycota</taxon>
        <taxon>Agaricomycotina</taxon>
        <taxon>Agaricomycetes</taxon>
        <taxon>Agaricomycetidae</taxon>
        <taxon>Agaricales</taxon>
        <taxon>Marasmiineae</taxon>
        <taxon>Omphalotaceae</taxon>
        <taxon>Collybiopsis</taxon>
    </lineage>
</organism>
<dbReference type="SUPFAM" id="SSF52047">
    <property type="entry name" value="RNI-like"/>
    <property type="match status" value="1"/>
</dbReference>
<name>A0A8H5M4R5_9AGAR</name>
<dbReference type="AlphaFoldDB" id="A0A8H5M4R5"/>
<accession>A0A8H5M4R5</accession>
<evidence type="ECO:0000313" key="1">
    <source>
        <dbReference type="EMBL" id="KAF5381155.1"/>
    </source>
</evidence>
<keyword evidence="2" id="KW-1185">Reference proteome</keyword>
<gene>
    <name evidence="1" type="ORF">D9757_009450</name>
</gene>
<dbReference type="EMBL" id="JAACJN010000061">
    <property type="protein sequence ID" value="KAF5381155.1"/>
    <property type="molecule type" value="Genomic_DNA"/>
</dbReference>
<dbReference type="OrthoDB" id="3365698at2759"/>
<evidence type="ECO:0008006" key="3">
    <source>
        <dbReference type="Google" id="ProtNLM"/>
    </source>
</evidence>
<sequence length="517" mass="58334">MSIASYPHLKRRRAESNYSRQQLSLLSPVRKLPAEILEQVFAAVCVYGLELRRDSVKTVTISLSQVCSSWRRLILIAPRLWSGPGLYVDLLVPLGVAEELISIYLERSSQAPLKLFITASTQPPETYRSVPPLAPRALVRFLMLLDTSSRWKEAHIQLPWSANRSIPAFRNIGDINSFHSLEELRIFWDTDMNLVEEENDGDFFELFSDAPNLRHLTIPSALPLIGLPWSQLTSLGPIRDGNTQNILHVLERCQSVHSFVLKPKASPGVSEKELVGLHEIGARSLSFLRDRSNSIKLFELMSHLTAKNLVSLIIQGHITGYFNQGSWDSPLKDFLSRSGCSLRSLTLDGNCTGIADALLDLLPLVPTLTYLKVVWTDLEDHPLFERLFERLTIPSETTSVPILPSLEIIDLDHHISFAQVTGYILKILNMAESRSRSLSHFDSEGHMINSRLTSLSVGIRFVDRVNRAVYLGSVEKMRASKEGGMKVQINIRPVIYILGRRTHAGFFCHAVCEYPWY</sequence>